<dbReference type="GO" id="GO:0005765">
    <property type="term" value="C:lysosomal membrane"/>
    <property type="evidence" value="ECO:0007669"/>
    <property type="project" value="TreeGrafter"/>
</dbReference>
<dbReference type="Gene3D" id="3.30.530.20">
    <property type="match status" value="1"/>
</dbReference>
<dbReference type="PANTHER" id="PTHR46121">
    <property type="entry name" value="STEROIDOGENIC ACUTE REGULATORY PROTEIN-LIKE"/>
    <property type="match status" value="1"/>
</dbReference>
<evidence type="ECO:0000313" key="3">
    <source>
        <dbReference type="Proteomes" id="UP001432322"/>
    </source>
</evidence>
<protein>
    <recommendedName>
        <fullName evidence="1">START domain-containing protein</fullName>
    </recommendedName>
</protein>
<feature type="domain" description="START" evidence="1">
    <location>
        <begin position="46"/>
        <end position="232"/>
    </location>
</feature>
<accession>A0AAV5W9N6</accession>
<dbReference type="Pfam" id="PF01852">
    <property type="entry name" value="START"/>
    <property type="match status" value="1"/>
</dbReference>
<dbReference type="PROSITE" id="PS50848">
    <property type="entry name" value="START"/>
    <property type="match status" value="1"/>
</dbReference>
<dbReference type="GO" id="GO:0031902">
    <property type="term" value="C:late endosome membrane"/>
    <property type="evidence" value="ECO:0007669"/>
    <property type="project" value="TreeGrafter"/>
</dbReference>
<dbReference type="AlphaFoldDB" id="A0AAV5W9N6"/>
<dbReference type="InterPro" id="IPR051869">
    <property type="entry name" value="STARD3"/>
</dbReference>
<organism evidence="2 3">
    <name type="scientific">Pristionchus fissidentatus</name>
    <dbReference type="NCBI Taxonomy" id="1538716"/>
    <lineage>
        <taxon>Eukaryota</taxon>
        <taxon>Metazoa</taxon>
        <taxon>Ecdysozoa</taxon>
        <taxon>Nematoda</taxon>
        <taxon>Chromadorea</taxon>
        <taxon>Rhabditida</taxon>
        <taxon>Rhabditina</taxon>
        <taxon>Diplogasteromorpha</taxon>
        <taxon>Diplogasteroidea</taxon>
        <taxon>Neodiplogasteridae</taxon>
        <taxon>Pristionchus</taxon>
    </lineage>
</organism>
<dbReference type="GO" id="GO:0099044">
    <property type="term" value="P:vesicle tethering to endoplasmic reticulum"/>
    <property type="evidence" value="ECO:0007669"/>
    <property type="project" value="TreeGrafter"/>
</dbReference>
<proteinExistence type="predicted"/>
<dbReference type="GO" id="GO:0140284">
    <property type="term" value="C:endoplasmic reticulum-endosome membrane contact site"/>
    <property type="evidence" value="ECO:0007669"/>
    <property type="project" value="TreeGrafter"/>
</dbReference>
<gene>
    <name evidence="2" type="ORF">PFISCL1PPCAC_18402</name>
</gene>
<dbReference type="Proteomes" id="UP001432322">
    <property type="component" value="Unassembled WGS sequence"/>
</dbReference>
<evidence type="ECO:0000313" key="2">
    <source>
        <dbReference type="EMBL" id="GMT27105.1"/>
    </source>
</evidence>
<keyword evidence="3" id="KW-1185">Reference proteome</keyword>
<name>A0AAV5W9N6_9BILA</name>
<evidence type="ECO:0000259" key="1">
    <source>
        <dbReference type="PROSITE" id="PS50848"/>
    </source>
</evidence>
<dbReference type="GO" id="GO:0005789">
    <property type="term" value="C:endoplasmic reticulum membrane"/>
    <property type="evidence" value="ECO:0007669"/>
    <property type="project" value="TreeGrafter"/>
</dbReference>
<dbReference type="EMBL" id="BTSY01000005">
    <property type="protein sequence ID" value="GMT27105.1"/>
    <property type="molecule type" value="Genomic_DNA"/>
</dbReference>
<dbReference type="InterPro" id="IPR023393">
    <property type="entry name" value="START-like_dom_sf"/>
</dbReference>
<comment type="caution">
    <text evidence="2">The sequence shown here is derived from an EMBL/GenBank/DDBJ whole genome shotgun (WGS) entry which is preliminary data.</text>
</comment>
<dbReference type="GO" id="GO:0008289">
    <property type="term" value="F:lipid binding"/>
    <property type="evidence" value="ECO:0007669"/>
    <property type="project" value="InterPro"/>
</dbReference>
<dbReference type="SUPFAM" id="SSF55961">
    <property type="entry name" value="Bet v1-like"/>
    <property type="match status" value="1"/>
</dbReference>
<sequence length="239" mass="27215">MVKTIDVGGLAETLPAEMAQYEEVFTVAGDVMQHALEVLNDPNFEEKKDWKLDCSSDDVTIHYRDFSSGRYFAGRCKIKLPAKDMNDEFWNHLDRNHEWNDNVRAARRVRKLTENTDYFHYTSNDVLIIKSREVLAARALRVIDGAFILACRSVVLPQEIPESGKSVRANLHVSVSRCRPDPADPAHSCVYDYVICTDLKGMMFKTAVNQVLGRATLKDLENIRRHANTTLRAKLYPGL</sequence>
<dbReference type="SMART" id="SM00234">
    <property type="entry name" value="START"/>
    <property type="match status" value="1"/>
</dbReference>
<dbReference type="CDD" id="cd00177">
    <property type="entry name" value="START"/>
    <property type="match status" value="1"/>
</dbReference>
<reference evidence="2" key="1">
    <citation type="submission" date="2023-10" db="EMBL/GenBank/DDBJ databases">
        <title>Genome assembly of Pristionchus species.</title>
        <authorList>
            <person name="Yoshida K."/>
            <person name="Sommer R.J."/>
        </authorList>
    </citation>
    <scope>NUCLEOTIDE SEQUENCE</scope>
    <source>
        <strain evidence="2">RS5133</strain>
    </source>
</reference>
<dbReference type="PANTHER" id="PTHR46121:SF3">
    <property type="entry name" value="STEROIDOGENIC ACUTE REGULATORY-LIKE PROTEIN 1"/>
    <property type="match status" value="1"/>
</dbReference>
<dbReference type="InterPro" id="IPR002913">
    <property type="entry name" value="START_lipid-bd_dom"/>
</dbReference>